<feature type="domain" description="DUF1653" evidence="1">
    <location>
        <begin position="8"/>
        <end position="72"/>
    </location>
</feature>
<dbReference type="AlphaFoldDB" id="A0A645BNE4"/>
<dbReference type="Pfam" id="PF07866">
    <property type="entry name" value="DUF1653"/>
    <property type="match status" value="1"/>
</dbReference>
<evidence type="ECO:0000259" key="1">
    <source>
        <dbReference type="Pfam" id="PF07866"/>
    </source>
</evidence>
<proteinExistence type="predicted"/>
<gene>
    <name evidence="2" type="ORF">SDC9_112998</name>
</gene>
<organism evidence="2">
    <name type="scientific">bioreactor metagenome</name>
    <dbReference type="NCBI Taxonomy" id="1076179"/>
    <lineage>
        <taxon>unclassified sequences</taxon>
        <taxon>metagenomes</taxon>
        <taxon>ecological metagenomes</taxon>
    </lineage>
</organism>
<sequence>MEIKTGQFYRHYKDHVCQVIGIGRHTETLEELVFYIQLGNNPEFGENSVWARPKSMWFKKVEWQGKKVPRFVKIDL</sequence>
<dbReference type="InterPro" id="IPR023387">
    <property type="entry name" value="DUF1653-like_dom"/>
</dbReference>
<name>A0A645BNE4_9ZZZZ</name>
<dbReference type="InterPro" id="IPR037135">
    <property type="entry name" value="DUF1653-like_dom_sf"/>
</dbReference>
<accession>A0A645BNE4</accession>
<dbReference type="Gene3D" id="2.30.30.320">
    <property type="entry name" value="DUF1653-like domain"/>
    <property type="match status" value="1"/>
</dbReference>
<evidence type="ECO:0000313" key="2">
    <source>
        <dbReference type="EMBL" id="MPM66091.1"/>
    </source>
</evidence>
<reference evidence="2" key="1">
    <citation type="submission" date="2019-08" db="EMBL/GenBank/DDBJ databases">
        <authorList>
            <person name="Kucharzyk K."/>
            <person name="Murdoch R.W."/>
            <person name="Higgins S."/>
            <person name="Loffler F."/>
        </authorList>
    </citation>
    <scope>NUCLEOTIDE SEQUENCE</scope>
</reference>
<protein>
    <recommendedName>
        <fullName evidence="1">DUF1653 domain-containing protein</fullName>
    </recommendedName>
</protein>
<dbReference type="EMBL" id="VSSQ01020883">
    <property type="protein sequence ID" value="MPM66091.1"/>
    <property type="molecule type" value="Genomic_DNA"/>
</dbReference>
<comment type="caution">
    <text evidence="2">The sequence shown here is derived from an EMBL/GenBank/DDBJ whole genome shotgun (WGS) entry which is preliminary data.</text>
</comment>